<proteinExistence type="inferred from homology"/>
<dbReference type="InterPro" id="IPR029479">
    <property type="entry name" value="Nitroreductase"/>
</dbReference>
<dbReference type="KEGG" id="cph:Cpha266_1469"/>
<organism evidence="7 8">
    <name type="scientific">Chlorobium phaeobacteroides (strain DSM 266 / SMG 266 / 2430)</name>
    <dbReference type="NCBI Taxonomy" id="290317"/>
    <lineage>
        <taxon>Bacteria</taxon>
        <taxon>Pseudomonadati</taxon>
        <taxon>Chlorobiota</taxon>
        <taxon>Chlorobiia</taxon>
        <taxon>Chlorobiales</taxon>
        <taxon>Chlorobiaceae</taxon>
        <taxon>Chlorobium/Pelodictyon group</taxon>
        <taxon>Chlorobium</taxon>
    </lineage>
</organism>
<dbReference type="PANTHER" id="PTHR43673">
    <property type="entry name" value="NAD(P)H NITROREDUCTASE YDGI-RELATED"/>
    <property type="match status" value="1"/>
</dbReference>
<evidence type="ECO:0000256" key="5">
    <source>
        <dbReference type="ARBA" id="ARBA00023002"/>
    </source>
</evidence>
<dbReference type="OrthoDB" id="9804207at2"/>
<dbReference type="HOGENOM" id="CLU_070764_7_0_10"/>
<gene>
    <name evidence="7" type="ordered locus">Cpha266_1469</name>
</gene>
<name>A1BGG9_CHLPD</name>
<dbReference type="PANTHER" id="PTHR43673:SF2">
    <property type="entry name" value="NITROREDUCTASE"/>
    <property type="match status" value="1"/>
</dbReference>
<evidence type="ECO:0000256" key="2">
    <source>
        <dbReference type="ARBA" id="ARBA00007118"/>
    </source>
</evidence>
<dbReference type="Proteomes" id="UP000008701">
    <property type="component" value="Chromosome"/>
</dbReference>
<reference evidence="7 8" key="1">
    <citation type="submission" date="2006-12" db="EMBL/GenBank/DDBJ databases">
        <title>Complete sequence of Chlorobium phaeobacteroides DSM 266.</title>
        <authorList>
            <consortium name="US DOE Joint Genome Institute"/>
            <person name="Copeland A."/>
            <person name="Lucas S."/>
            <person name="Lapidus A."/>
            <person name="Barry K."/>
            <person name="Detter J.C."/>
            <person name="Glavina del Rio T."/>
            <person name="Hammon N."/>
            <person name="Israni S."/>
            <person name="Pitluck S."/>
            <person name="Goltsman E."/>
            <person name="Schmutz J."/>
            <person name="Larimer F."/>
            <person name="Land M."/>
            <person name="Hauser L."/>
            <person name="Mikhailova N."/>
            <person name="Li T."/>
            <person name="Overmann J."/>
            <person name="Bryant D.A."/>
            <person name="Richardson P."/>
        </authorList>
    </citation>
    <scope>NUCLEOTIDE SEQUENCE [LARGE SCALE GENOMIC DNA]</scope>
    <source>
        <strain evidence="7 8">DSM 266</strain>
    </source>
</reference>
<evidence type="ECO:0000256" key="3">
    <source>
        <dbReference type="ARBA" id="ARBA00022630"/>
    </source>
</evidence>
<evidence type="ECO:0000313" key="7">
    <source>
        <dbReference type="EMBL" id="ABL65496.1"/>
    </source>
</evidence>
<keyword evidence="4" id="KW-0288">FMN</keyword>
<dbReference type="SUPFAM" id="SSF55469">
    <property type="entry name" value="FMN-dependent nitroreductase-like"/>
    <property type="match status" value="1"/>
</dbReference>
<evidence type="ECO:0000256" key="1">
    <source>
        <dbReference type="ARBA" id="ARBA00001917"/>
    </source>
</evidence>
<evidence type="ECO:0000313" key="8">
    <source>
        <dbReference type="Proteomes" id="UP000008701"/>
    </source>
</evidence>
<dbReference type="AlphaFoldDB" id="A1BGG9"/>
<dbReference type="Gene3D" id="3.40.109.10">
    <property type="entry name" value="NADH Oxidase"/>
    <property type="match status" value="1"/>
</dbReference>
<sequence length="188" mass="20905">MNETISTILRRRSVRSFLPDAIGQDELDQMLEAARYAPSAMNQQPWHFTVIRNPELLLKLEDNCKSAFLESNVAVLREVAKQEGFCVFYHAPLMVIISADPGAIAAQYDCTLAMENMMLAAVSLGIGSCWAHAVMMFHATEKGKAIFRELGLIFPEGHQPYAAAVFGWPEEPYPEAPPKNADCVTIME</sequence>
<dbReference type="Pfam" id="PF00881">
    <property type="entry name" value="Nitroreductase"/>
    <property type="match status" value="1"/>
</dbReference>
<evidence type="ECO:0000259" key="6">
    <source>
        <dbReference type="Pfam" id="PF00881"/>
    </source>
</evidence>
<dbReference type="InterPro" id="IPR000415">
    <property type="entry name" value="Nitroreductase-like"/>
</dbReference>
<protein>
    <submittedName>
        <fullName evidence="7">Nitroreductase</fullName>
    </submittedName>
</protein>
<dbReference type="STRING" id="290317.Cpha266_1469"/>
<keyword evidence="3" id="KW-0285">Flavoprotein</keyword>
<dbReference type="RefSeq" id="WP_011745310.1">
    <property type="nucleotide sequence ID" value="NC_008639.1"/>
</dbReference>
<dbReference type="eggNOG" id="COG0778">
    <property type="taxonomic scope" value="Bacteria"/>
</dbReference>
<feature type="domain" description="Nitroreductase" evidence="6">
    <location>
        <begin position="8"/>
        <end position="167"/>
    </location>
</feature>
<dbReference type="EMBL" id="CP000492">
    <property type="protein sequence ID" value="ABL65496.1"/>
    <property type="molecule type" value="Genomic_DNA"/>
</dbReference>
<comment type="similarity">
    <text evidence="2">Belongs to the nitroreductase family.</text>
</comment>
<comment type="cofactor">
    <cofactor evidence="1">
        <name>FMN</name>
        <dbReference type="ChEBI" id="CHEBI:58210"/>
    </cofactor>
</comment>
<evidence type="ECO:0000256" key="4">
    <source>
        <dbReference type="ARBA" id="ARBA00022643"/>
    </source>
</evidence>
<keyword evidence="5" id="KW-0560">Oxidoreductase</keyword>
<accession>A1BGG9</accession>
<dbReference type="GO" id="GO:0016491">
    <property type="term" value="F:oxidoreductase activity"/>
    <property type="evidence" value="ECO:0007669"/>
    <property type="project" value="UniProtKB-KW"/>
</dbReference>
<keyword evidence="8" id="KW-1185">Reference proteome</keyword>